<evidence type="ECO:0000313" key="5">
    <source>
        <dbReference type="EMBL" id="AAM06062.1"/>
    </source>
</evidence>
<dbReference type="InterPro" id="IPR036291">
    <property type="entry name" value="NAD(P)-bd_dom_sf"/>
</dbReference>
<dbReference type="SUPFAM" id="SSF51735">
    <property type="entry name" value="NAD(P)-binding Rossmann-fold domains"/>
    <property type="match status" value="1"/>
</dbReference>
<protein>
    <submittedName>
        <fullName evidence="5">3-oxoacyl-[acyl-carrier protein] reductase</fullName>
    </submittedName>
</protein>
<proteinExistence type="inferred from homology"/>
<dbReference type="SMART" id="SM00822">
    <property type="entry name" value="PKS_KR"/>
    <property type="match status" value="1"/>
</dbReference>
<comment type="similarity">
    <text evidence="1 3">Belongs to the short-chain dehydrogenases/reductases (SDR) family.</text>
</comment>
<dbReference type="Proteomes" id="UP000002487">
    <property type="component" value="Chromosome"/>
</dbReference>
<dbReference type="HOGENOM" id="CLU_010194_1_1_2"/>
<dbReference type="InterPro" id="IPR002347">
    <property type="entry name" value="SDR_fam"/>
</dbReference>
<dbReference type="FunFam" id="3.40.50.720:FF:000084">
    <property type="entry name" value="Short-chain dehydrogenase reductase"/>
    <property type="match status" value="1"/>
</dbReference>
<dbReference type="InterPro" id="IPR057326">
    <property type="entry name" value="KR_dom"/>
</dbReference>
<reference evidence="5 6" key="1">
    <citation type="journal article" date="2002" name="Genome Res.">
        <title>The genome of Methanosarcina acetivorans reveals extensive metabolic and physiological diversity.</title>
        <authorList>
            <person name="Galagan J.E."/>
            <person name="Nusbaum C."/>
            <person name="Roy A."/>
            <person name="Endrizzi M.G."/>
            <person name="Macdonald P."/>
            <person name="FitzHugh W."/>
            <person name="Calvo S."/>
            <person name="Engels R."/>
            <person name="Smirnov S."/>
            <person name="Atnoor D."/>
            <person name="Brown A."/>
            <person name="Allen N."/>
            <person name="Naylor J."/>
            <person name="Stange-Thomann N."/>
            <person name="DeArellano K."/>
            <person name="Johnson R."/>
            <person name="Linton L."/>
            <person name="McEwan P."/>
            <person name="McKernan K."/>
            <person name="Talamas J."/>
            <person name="Tirrell A."/>
            <person name="Ye W."/>
            <person name="Zimmer A."/>
            <person name="Barber R.D."/>
            <person name="Cann I."/>
            <person name="Graham D.E."/>
            <person name="Grahame D.A."/>
            <person name="Guss A."/>
            <person name="Hedderich R."/>
            <person name="Ingram-Smith C."/>
            <person name="Kuettner C.H."/>
            <person name="Krzycki J.A."/>
            <person name="Leigh J.A."/>
            <person name="Li W."/>
            <person name="Liu J."/>
            <person name="Mukhopadhyay B."/>
            <person name="Reeve J.N."/>
            <person name="Smith K."/>
            <person name="Springer T.A."/>
            <person name="Umayam L.A."/>
            <person name="White O."/>
            <person name="White R.H."/>
            <person name="de Macario E.C."/>
            <person name="Ferry J.G."/>
            <person name="Jarrell K.F."/>
            <person name="Jing H."/>
            <person name="Macario A.J.L."/>
            <person name="Paulsen I."/>
            <person name="Pritchett M."/>
            <person name="Sowers K.R."/>
            <person name="Swanson R.V."/>
            <person name="Zinder S.H."/>
            <person name="Lander E."/>
            <person name="Metcalf W.W."/>
            <person name="Birren B."/>
        </authorList>
    </citation>
    <scope>NUCLEOTIDE SEQUENCE [LARGE SCALE GENOMIC DNA]</scope>
    <source>
        <strain evidence="6">ATCC 35395 / DSM 2834 / JCM 12185 / C2A</strain>
    </source>
</reference>
<gene>
    <name evidence="5" type="primary">fabG1</name>
    <name evidence="5" type="ordered locus">MA_2687</name>
</gene>
<dbReference type="Pfam" id="PF00106">
    <property type="entry name" value="adh_short"/>
    <property type="match status" value="1"/>
</dbReference>
<dbReference type="PANTHER" id="PTHR42760">
    <property type="entry name" value="SHORT-CHAIN DEHYDROGENASES/REDUCTASES FAMILY MEMBER"/>
    <property type="match status" value="1"/>
</dbReference>
<dbReference type="PhylomeDB" id="Q8TMH3"/>
<dbReference type="InterPro" id="IPR020904">
    <property type="entry name" value="Sc_DH/Rdtase_CS"/>
</dbReference>
<dbReference type="AlphaFoldDB" id="Q8TMH3"/>
<keyword evidence="6" id="KW-1185">Reference proteome</keyword>
<evidence type="ECO:0000256" key="2">
    <source>
        <dbReference type="ARBA" id="ARBA00023002"/>
    </source>
</evidence>
<evidence type="ECO:0000256" key="1">
    <source>
        <dbReference type="ARBA" id="ARBA00006484"/>
    </source>
</evidence>
<evidence type="ECO:0000313" key="6">
    <source>
        <dbReference type="Proteomes" id="UP000002487"/>
    </source>
</evidence>
<evidence type="ECO:0000259" key="4">
    <source>
        <dbReference type="SMART" id="SM00822"/>
    </source>
</evidence>
<dbReference type="InParanoid" id="Q8TMH3"/>
<dbReference type="STRING" id="188937.MA_2687"/>
<organism evidence="5 6">
    <name type="scientific">Methanosarcina acetivorans (strain ATCC 35395 / DSM 2834 / JCM 12185 / C2A)</name>
    <dbReference type="NCBI Taxonomy" id="188937"/>
    <lineage>
        <taxon>Archaea</taxon>
        <taxon>Methanobacteriati</taxon>
        <taxon>Methanobacteriota</taxon>
        <taxon>Stenosarchaea group</taxon>
        <taxon>Methanomicrobia</taxon>
        <taxon>Methanosarcinales</taxon>
        <taxon>Methanosarcinaceae</taxon>
        <taxon>Methanosarcina</taxon>
    </lineage>
</organism>
<dbReference type="KEGG" id="mac:MA_2687"/>
<dbReference type="EMBL" id="AE010299">
    <property type="protein sequence ID" value="AAM06062.1"/>
    <property type="molecule type" value="Genomic_DNA"/>
</dbReference>
<dbReference type="GO" id="GO:0016616">
    <property type="term" value="F:oxidoreductase activity, acting on the CH-OH group of donors, NAD or NADP as acceptor"/>
    <property type="evidence" value="ECO:0007669"/>
    <property type="project" value="UniProtKB-ARBA"/>
</dbReference>
<evidence type="ECO:0000256" key="3">
    <source>
        <dbReference type="RuleBase" id="RU000363"/>
    </source>
</evidence>
<dbReference type="PRINTS" id="PR00081">
    <property type="entry name" value="GDHRDH"/>
</dbReference>
<dbReference type="EnsemblBacteria" id="AAM06062">
    <property type="protein sequence ID" value="AAM06062"/>
    <property type="gene ID" value="MA_2687"/>
</dbReference>
<dbReference type="PROSITE" id="PS00061">
    <property type="entry name" value="ADH_SHORT"/>
    <property type="match status" value="1"/>
</dbReference>
<dbReference type="PANTHER" id="PTHR42760:SF37">
    <property type="entry name" value="CLAVALDEHYDE DEHYDROGENASE"/>
    <property type="match status" value="1"/>
</dbReference>
<keyword evidence="2" id="KW-0560">Oxidoreductase</keyword>
<sequence length="242" mass="26385">MIKGIVMSLVGQTALVTGGNKGIGRAICFALAKEGVNIIIAARNESESKETQDQLKDMGSKAFEIPVDVRNEEDVRRLISRTIDKCGRLDILINNAGVALKKRLEETTVEEYDKIIDTNLKGVFLCTKYAIPYLRRSKNGKIINISSIGGLHGIPEFSVYCASKFGVNGVTEAIAAELEGQIKVYSICPGAVDTDMYRSIYKSRPELKPENVAQKVLEIASPESRVASGKIIEISALPIPQI</sequence>
<dbReference type="CDD" id="cd05233">
    <property type="entry name" value="SDR_c"/>
    <property type="match status" value="1"/>
</dbReference>
<dbReference type="Gene3D" id="3.40.50.720">
    <property type="entry name" value="NAD(P)-binding Rossmann-like Domain"/>
    <property type="match status" value="1"/>
</dbReference>
<name>Q8TMH3_METAC</name>
<dbReference type="PRINTS" id="PR00080">
    <property type="entry name" value="SDRFAMILY"/>
</dbReference>
<feature type="domain" description="Ketoreductase" evidence="4">
    <location>
        <begin position="12"/>
        <end position="195"/>
    </location>
</feature>
<accession>Q8TMH3</accession>